<dbReference type="OrthoDB" id="1163458at2"/>
<proteinExistence type="predicted"/>
<dbReference type="PROSITE" id="PS50801">
    <property type="entry name" value="STAS"/>
    <property type="match status" value="1"/>
</dbReference>
<dbReference type="InterPro" id="IPR036513">
    <property type="entry name" value="STAS_dom_sf"/>
</dbReference>
<dbReference type="AlphaFoldDB" id="A0A5D0HI48"/>
<dbReference type="SUPFAM" id="SSF52091">
    <property type="entry name" value="SpoIIaa-like"/>
    <property type="match status" value="1"/>
</dbReference>
<dbReference type="Proteomes" id="UP000323930">
    <property type="component" value="Unassembled WGS sequence"/>
</dbReference>
<evidence type="ECO:0000313" key="3">
    <source>
        <dbReference type="Proteomes" id="UP000323930"/>
    </source>
</evidence>
<sequence length="92" mass="10512">MELKITNCNNFFKIKGILDKKSISLFEEEFNNIFDRMDNLKVSIEAVDSMDRHGIMALTRLHEEALMRNKKLSIIGYGCKNLLAEFKATAAA</sequence>
<dbReference type="EMBL" id="VSDQ01000729">
    <property type="protein sequence ID" value="TYA69949.1"/>
    <property type="molecule type" value="Genomic_DNA"/>
</dbReference>
<feature type="domain" description="STAS" evidence="1">
    <location>
        <begin position="1"/>
        <end position="76"/>
    </location>
</feature>
<comment type="caution">
    <text evidence="2">The sequence shown here is derived from an EMBL/GenBank/DDBJ whole genome shotgun (WGS) entry which is preliminary data.</text>
</comment>
<name>A0A5D0HI48_9FLAO</name>
<keyword evidence="3" id="KW-1185">Reference proteome</keyword>
<dbReference type="RefSeq" id="WP_148545221.1">
    <property type="nucleotide sequence ID" value="NZ_VSDQ01000729.1"/>
</dbReference>
<gene>
    <name evidence="2" type="ORF">FUA24_21910</name>
</gene>
<organism evidence="2 3">
    <name type="scientific">Seonamhaeicola marinus</name>
    <dbReference type="NCBI Taxonomy" id="1912246"/>
    <lineage>
        <taxon>Bacteria</taxon>
        <taxon>Pseudomonadati</taxon>
        <taxon>Bacteroidota</taxon>
        <taxon>Flavobacteriia</taxon>
        <taxon>Flavobacteriales</taxon>
        <taxon>Flavobacteriaceae</taxon>
    </lineage>
</organism>
<reference evidence="2 3" key="1">
    <citation type="submission" date="2019-08" db="EMBL/GenBank/DDBJ databases">
        <title>Seonamhaeicola sediminis sp. nov., isolated from marine sediment.</title>
        <authorList>
            <person name="Cao W.R."/>
        </authorList>
    </citation>
    <scope>NUCLEOTIDE SEQUENCE [LARGE SCALE GENOMIC DNA]</scope>
    <source>
        <strain evidence="2 3">B011</strain>
    </source>
</reference>
<protein>
    <recommendedName>
        <fullName evidence="1">STAS domain-containing protein</fullName>
    </recommendedName>
</protein>
<evidence type="ECO:0000259" key="1">
    <source>
        <dbReference type="PROSITE" id="PS50801"/>
    </source>
</evidence>
<accession>A0A5D0HI48</accession>
<dbReference type="Gene3D" id="3.30.750.24">
    <property type="entry name" value="STAS domain"/>
    <property type="match status" value="1"/>
</dbReference>
<evidence type="ECO:0000313" key="2">
    <source>
        <dbReference type="EMBL" id="TYA69949.1"/>
    </source>
</evidence>
<dbReference type="InterPro" id="IPR002645">
    <property type="entry name" value="STAS_dom"/>
</dbReference>